<keyword evidence="2" id="KW-1185">Reference proteome</keyword>
<dbReference type="EMBL" id="CP002117">
    <property type="protein sequence ID" value="ADN36200.1"/>
    <property type="molecule type" value="Genomic_DNA"/>
</dbReference>
<dbReference type="KEGG" id="mpi:Mpet_1441"/>
<organism evidence="1 2">
    <name type="scientific">Methanolacinia petrolearia (strain DSM 11571 / OCM 486 / SEBR 4847)</name>
    <name type="common">Methanoplanus petrolearius</name>
    <dbReference type="NCBI Taxonomy" id="679926"/>
    <lineage>
        <taxon>Archaea</taxon>
        <taxon>Methanobacteriati</taxon>
        <taxon>Methanobacteriota</taxon>
        <taxon>Stenosarchaea group</taxon>
        <taxon>Methanomicrobia</taxon>
        <taxon>Methanomicrobiales</taxon>
        <taxon>Methanomicrobiaceae</taxon>
        <taxon>Methanolacinia</taxon>
    </lineage>
</organism>
<reference evidence="1 2" key="1">
    <citation type="journal article" date="2010" name="Stand. Genomic Sci.">
        <title>Complete genome sequence of Methanoplanus petrolearius type strain (SEBR 4847).</title>
        <authorList>
            <person name="Brambilla E."/>
            <person name="Djao O.D."/>
            <person name="Daligault H."/>
            <person name="Lapidus A."/>
            <person name="Lucas S."/>
            <person name="Hammon N."/>
            <person name="Nolan M."/>
            <person name="Tice H."/>
            <person name="Cheng J.F."/>
            <person name="Han C."/>
            <person name="Tapia R."/>
            <person name="Goodwin L."/>
            <person name="Pitluck S."/>
            <person name="Liolios K."/>
            <person name="Ivanova N."/>
            <person name="Mavromatis K."/>
            <person name="Mikhailova N."/>
            <person name="Pati A."/>
            <person name="Chen A."/>
            <person name="Palaniappan K."/>
            <person name="Land M."/>
            <person name="Hauser L."/>
            <person name="Chang Y.J."/>
            <person name="Jeffries C.D."/>
            <person name="Rohde M."/>
            <person name="Spring S."/>
            <person name="Sikorski J."/>
            <person name="Goker M."/>
            <person name="Woyke T."/>
            <person name="Bristow J."/>
            <person name="Eisen J.A."/>
            <person name="Markowitz V."/>
            <person name="Hugenholtz P."/>
            <person name="Kyrpides N.C."/>
            <person name="Klenk H.P."/>
        </authorList>
    </citation>
    <scope>NUCLEOTIDE SEQUENCE [LARGE SCALE GENOMIC DNA]</scope>
    <source>
        <strain evidence="2">DSM 11571 / OCM 486 / SEBR 4847</strain>
    </source>
</reference>
<dbReference type="Proteomes" id="UP000006565">
    <property type="component" value="Chromosome"/>
</dbReference>
<dbReference type="STRING" id="679926.Mpet_1441"/>
<dbReference type="HOGENOM" id="CLU_1567164_0_0_2"/>
<accession>E1RFH0</accession>
<proteinExistence type="predicted"/>
<protein>
    <submittedName>
        <fullName evidence="1">Uncharacterized protein</fullName>
    </submittedName>
</protein>
<dbReference type="AlphaFoldDB" id="E1RFH0"/>
<gene>
    <name evidence="1" type="ordered locus">Mpet_1441</name>
</gene>
<dbReference type="RefSeq" id="WP_013329377.1">
    <property type="nucleotide sequence ID" value="NC_014507.1"/>
</dbReference>
<dbReference type="GeneID" id="9743911"/>
<sequence length="170" mass="18705">MIPSNVKEAIFGSIPDQPDTINVCIEYADRCDVAVELETYPVVVTVRYSGDKTDKIRTPVNHILDVQKENGEITYTMGEFRQATLSLAVYAVDSGEIPAGDLLDDYMQLLQTWALKDLPGIVEIAEINEISDISNSGNALTRNFDVVIRTALTYEKADPAAASIETDFSL</sequence>
<dbReference type="OrthoDB" id="373391at2157"/>
<name>E1RFH0_METP4</name>
<evidence type="ECO:0000313" key="1">
    <source>
        <dbReference type="EMBL" id="ADN36200.1"/>
    </source>
</evidence>
<evidence type="ECO:0000313" key="2">
    <source>
        <dbReference type="Proteomes" id="UP000006565"/>
    </source>
</evidence>